<sequence>MKTREWTQCALAAACIAICSWIAIPMSVPFTMQTFAVFLICIWLGGRSGCISVLLYLLLGAIGLPVFSGFRGGPGVLFSTTGGYIFGFLLSALFLWLTQRWWQDRPIRCFCACLGGLFLCYLCGTLWFWLLYLQGGAWISFPQVLSLCVWPFLVPDLLKIVLAICAGRRLAHLRRT</sequence>
<evidence type="ECO:0000256" key="1">
    <source>
        <dbReference type="ARBA" id="ARBA00010692"/>
    </source>
</evidence>
<feature type="transmembrane region" description="Helical" evidence="3">
    <location>
        <begin position="76"/>
        <end position="97"/>
    </location>
</feature>
<evidence type="ECO:0000313" key="4">
    <source>
        <dbReference type="EMBL" id="MDM8156039.1"/>
    </source>
</evidence>
<protein>
    <recommendedName>
        <fullName evidence="2">Biotin transporter</fullName>
    </recommendedName>
</protein>
<reference evidence="4" key="1">
    <citation type="submission" date="2023-06" db="EMBL/GenBank/DDBJ databases">
        <title>Identification and characterization of horizontal gene transfer across gut microbiota members of farm animals based on homology search.</title>
        <authorList>
            <person name="Schwarzerova J."/>
            <person name="Nykrynova M."/>
            <person name="Jureckova K."/>
            <person name="Cejkova D."/>
            <person name="Rychlik I."/>
        </authorList>
    </citation>
    <scope>NUCLEOTIDE SEQUENCE</scope>
    <source>
        <strain evidence="4">ET39</strain>
    </source>
</reference>
<feature type="transmembrane region" description="Helical" evidence="3">
    <location>
        <begin position="30"/>
        <end position="46"/>
    </location>
</feature>
<dbReference type="PANTHER" id="PTHR34295:SF1">
    <property type="entry name" value="BIOTIN TRANSPORTER BIOY"/>
    <property type="match status" value="1"/>
</dbReference>
<comment type="caution">
    <text evidence="4">The sequence shown here is derived from an EMBL/GenBank/DDBJ whole genome shotgun (WGS) entry which is preliminary data.</text>
</comment>
<organism evidence="4 5">
    <name type="scientific">Amedibacillus dolichus</name>
    <dbReference type="NCBI Taxonomy" id="31971"/>
    <lineage>
        <taxon>Bacteria</taxon>
        <taxon>Bacillati</taxon>
        <taxon>Bacillota</taxon>
        <taxon>Erysipelotrichia</taxon>
        <taxon>Erysipelotrichales</taxon>
        <taxon>Erysipelotrichaceae</taxon>
        <taxon>Amedibacillus</taxon>
    </lineage>
</organism>
<feature type="transmembrane region" description="Helical" evidence="3">
    <location>
        <begin position="109"/>
        <end position="132"/>
    </location>
</feature>
<dbReference type="Gene3D" id="1.10.1760.20">
    <property type="match status" value="1"/>
</dbReference>
<feature type="transmembrane region" description="Helical" evidence="3">
    <location>
        <begin position="144"/>
        <end position="166"/>
    </location>
</feature>
<keyword evidence="3" id="KW-0812">Transmembrane</keyword>
<name>A0ABT7U8W2_9FIRM</name>
<dbReference type="EMBL" id="JAUDCG010000001">
    <property type="protein sequence ID" value="MDM8156039.1"/>
    <property type="molecule type" value="Genomic_DNA"/>
</dbReference>
<comment type="subcellular location">
    <subcellularLocation>
        <location evidence="2">Cell membrane</location>
        <topology evidence="2">Multi-pass membrane protein</topology>
    </subcellularLocation>
</comment>
<keyword evidence="2 3" id="KW-0472">Membrane</keyword>
<evidence type="ECO:0000256" key="3">
    <source>
        <dbReference type="SAM" id="Phobius"/>
    </source>
</evidence>
<dbReference type="PIRSF" id="PIRSF016661">
    <property type="entry name" value="BioY"/>
    <property type="match status" value="1"/>
</dbReference>
<reference evidence="4" key="2">
    <citation type="submission" date="2023-06" db="EMBL/GenBank/DDBJ databases">
        <authorList>
            <person name="Zeman M."/>
            <person name="Kubasova T."/>
            <person name="Jahodarova E."/>
            <person name="Nykrynova M."/>
            <person name="Rychlik I."/>
        </authorList>
    </citation>
    <scope>NUCLEOTIDE SEQUENCE</scope>
    <source>
        <strain evidence="4">ET39</strain>
    </source>
</reference>
<feature type="transmembrane region" description="Helical" evidence="3">
    <location>
        <begin position="53"/>
        <end position="70"/>
    </location>
</feature>
<gene>
    <name evidence="4" type="ORF">QUV96_00120</name>
</gene>
<dbReference type="Pfam" id="PF02632">
    <property type="entry name" value="BioY"/>
    <property type="match status" value="1"/>
</dbReference>
<dbReference type="Proteomes" id="UP001529340">
    <property type="component" value="Unassembled WGS sequence"/>
</dbReference>
<keyword evidence="5" id="KW-1185">Reference proteome</keyword>
<proteinExistence type="inferred from homology"/>
<dbReference type="InterPro" id="IPR003784">
    <property type="entry name" value="BioY"/>
</dbReference>
<evidence type="ECO:0000313" key="5">
    <source>
        <dbReference type="Proteomes" id="UP001529340"/>
    </source>
</evidence>
<keyword evidence="2" id="KW-0813">Transport</keyword>
<comment type="similarity">
    <text evidence="1 2">Belongs to the BioY family.</text>
</comment>
<keyword evidence="3" id="KW-1133">Transmembrane helix</keyword>
<keyword evidence="2" id="KW-1003">Cell membrane</keyword>
<accession>A0ABT7U8W2</accession>
<dbReference type="PANTHER" id="PTHR34295">
    <property type="entry name" value="BIOTIN TRANSPORTER BIOY"/>
    <property type="match status" value="1"/>
</dbReference>
<evidence type="ECO:0000256" key="2">
    <source>
        <dbReference type="PIRNR" id="PIRNR016661"/>
    </source>
</evidence>
<dbReference type="RefSeq" id="WP_289606516.1">
    <property type="nucleotide sequence ID" value="NZ_JAUDCG010000001.1"/>
</dbReference>
<feature type="transmembrane region" description="Helical" evidence="3">
    <location>
        <begin position="7"/>
        <end position="24"/>
    </location>
</feature>